<dbReference type="Proteomes" id="UP000019473">
    <property type="component" value="Unassembled WGS sequence"/>
</dbReference>
<evidence type="ECO:0000313" key="3">
    <source>
        <dbReference type="EMBL" id="EXJ65404.1"/>
    </source>
</evidence>
<dbReference type="HOGENOM" id="CLU_367597_0_0_1"/>
<organism evidence="3 4">
    <name type="scientific">Cladophialophora yegresii CBS 114405</name>
    <dbReference type="NCBI Taxonomy" id="1182544"/>
    <lineage>
        <taxon>Eukaryota</taxon>
        <taxon>Fungi</taxon>
        <taxon>Dikarya</taxon>
        <taxon>Ascomycota</taxon>
        <taxon>Pezizomycotina</taxon>
        <taxon>Eurotiomycetes</taxon>
        <taxon>Chaetothyriomycetidae</taxon>
        <taxon>Chaetothyriales</taxon>
        <taxon>Herpotrichiellaceae</taxon>
        <taxon>Cladophialophora</taxon>
    </lineage>
</organism>
<feature type="region of interest" description="Disordered" evidence="1">
    <location>
        <begin position="616"/>
        <end position="660"/>
    </location>
</feature>
<accession>W9X4N3</accession>
<dbReference type="GeneID" id="19176356"/>
<reference evidence="3 4" key="1">
    <citation type="submission" date="2013-03" db="EMBL/GenBank/DDBJ databases">
        <title>The Genome Sequence of Cladophialophora yegresii CBS 114405.</title>
        <authorList>
            <consortium name="The Broad Institute Genomics Platform"/>
            <person name="Cuomo C."/>
            <person name="de Hoog S."/>
            <person name="Gorbushina A."/>
            <person name="Walker B."/>
            <person name="Young S.K."/>
            <person name="Zeng Q."/>
            <person name="Gargeya S."/>
            <person name="Fitzgerald M."/>
            <person name="Haas B."/>
            <person name="Abouelleil A."/>
            <person name="Allen A.W."/>
            <person name="Alvarado L."/>
            <person name="Arachchi H.M."/>
            <person name="Berlin A.M."/>
            <person name="Chapman S.B."/>
            <person name="Gainer-Dewar J."/>
            <person name="Goldberg J."/>
            <person name="Griggs A."/>
            <person name="Gujja S."/>
            <person name="Hansen M."/>
            <person name="Howarth C."/>
            <person name="Imamovic A."/>
            <person name="Ireland A."/>
            <person name="Larimer J."/>
            <person name="McCowan C."/>
            <person name="Murphy C."/>
            <person name="Pearson M."/>
            <person name="Poon T.W."/>
            <person name="Priest M."/>
            <person name="Roberts A."/>
            <person name="Saif S."/>
            <person name="Shea T."/>
            <person name="Sisk P."/>
            <person name="Sykes S."/>
            <person name="Wortman J."/>
            <person name="Nusbaum C."/>
            <person name="Birren B."/>
        </authorList>
    </citation>
    <scope>NUCLEOTIDE SEQUENCE [LARGE SCALE GENOMIC DNA]</scope>
    <source>
        <strain evidence="3 4">CBS 114405</strain>
    </source>
</reference>
<proteinExistence type="predicted"/>
<feature type="compositionally biased region" description="Pro residues" evidence="1">
    <location>
        <begin position="641"/>
        <end position="655"/>
    </location>
</feature>
<dbReference type="OrthoDB" id="5383784at2759"/>
<feature type="transmembrane region" description="Helical" evidence="2">
    <location>
        <begin position="791"/>
        <end position="812"/>
    </location>
</feature>
<dbReference type="eggNOG" id="ENOG502SQ74">
    <property type="taxonomic scope" value="Eukaryota"/>
</dbReference>
<evidence type="ECO:0000256" key="1">
    <source>
        <dbReference type="SAM" id="MobiDB-lite"/>
    </source>
</evidence>
<feature type="region of interest" description="Disordered" evidence="1">
    <location>
        <begin position="446"/>
        <end position="469"/>
    </location>
</feature>
<dbReference type="AlphaFoldDB" id="W9X4N3"/>
<dbReference type="RefSeq" id="XP_007753971.1">
    <property type="nucleotide sequence ID" value="XM_007755781.1"/>
</dbReference>
<keyword evidence="4" id="KW-1185">Reference proteome</keyword>
<keyword evidence="2" id="KW-0812">Transmembrane</keyword>
<comment type="caution">
    <text evidence="3">The sequence shown here is derived from an EMBL/GenBank/DDBJ whole genome shotgun (WGS) entry which is preliminary data.</text>
</comment>
<feature type="region of interest" description="Disordered" evidence="1">
    <location>
        <begin position="40"/>
        <end position="61"/>
    </location>
</feature>
<gene>
    <name evidence="3" type="ORF">A1O7_01745</name>
</gene>
<dbReference type="STRING" id="1182544.W9X4N3"/>
<keyword evidence="2" id="KW-0472">Membrane</keyword>
<dbReference type="EMBL" id="AMGW01000001">
    <property type="protein sequence ID" value="EXJ65404.1"/>
    <property type="molecule type" value="Genomic_DNA"/>
</dbReference>
<name>W9X4N3_9EURO</name>
<protein>
    <submittedName>
        <fullName evidence="3">Uncharacterized protein</fullName>
    </submittedName>
</protein>
<keyword evidence="2" id="KW-1133">Transmembrane helix</keyword>
<feature type="compositionally biased region" description="Basic and acidic residues" evidence="1">
    <location>
        <begin position="46"/>
        <end position="61"/>
    </location>
</feature>
<sequence length="828" mass="91270">MGRQSHLARLALGRSPFDAPLQDENGDLILGPNVQHDTGPSYIQDFDSRGHPRNVRSETSRRRLLRAQNEALYTVGVVVKKAKANRSRWQTMDDKQKFRLVVEENTTGAYIGLSESILQKLSTHWILNLRRRVLTYNSYLELPVSHMILSDWNIVGPGAFFFAGILPATFARISRYIRLALLREDVGSGSPGRLFSRLRRSGVTTTISYASLHILWFAVEYSCHAYAVLQALCILPPGFRPSFLAMIPFTDLDSPGFDRARFKTQSWSSLATDLVMHMRNPFVIAMVRDQISNVLFPKIYVWIRELLAKPNRPDAVSLESASVQLHNAPGKITGANARRLASGEGRVKGLRNRWLSYLLWFSLSVLHTQRVPMAIELSPEMEEELIRRSTMHYHELVRQDRESGITRGPRALRVMAIRAAFHDFNLDPDSSMVDIFELADEMSLSGSSRASTSTPEPQDLPSPEDVMAGASNVSQGANEVEFDMPRGTAATHNTFLATGDITGGDDGDGGSNPGSLDLALAPFADRSASARTNATGAVHDAAAGRVSAGRADLVGPDYISMVWGADVAAIFEGDTEHGATVAQEPAFRPAVPLETLLQPAPAHIEQRPDIGPASTVQLSRAEQAAARSPSPVPSAPEHGGPDPPASQPTIPPTPVPGISRAPSLRAIAAMRPVRRPTVSDQHVPTFRDVVERRRQEPDEYSQQDTNFDTYRVTILSNHAAEAFAYHATSLVESIILLPLDIIFMRSLARNFLARHSHQQIAHTAPSLGEIWPLGFATRMQELTGLKAFQFWGNYFITMSMQGLMNFAIWAAGTRITLKLGKKFGWGNI</sequence>
<dbReference type="VEuPathDB" id="FungiDB:A1O7_01745"/>
<evidence type="ECO:0000313" key="4">
    <source>
        <dbReference type="Proteomes" id="UP000019473"/>
    </source>
</evidence>
<evidence type="ECO:0000256" key="2">
    <source>
        <dbReference type="SAM" id="Phobius"/>
    </source>
</evidence>